<dbReference type="Pfam" id="PF09729">
    <property type="entry name" value="Gti1_Pac2"/>
    <property type="match status" value="1"/>
</dbReference>
<evidence type="ECO:0000256" key="1">
    <source>
        <dbReference type="ARBA" id="ARBA00008359"/>
    </source>
</evidence>
<dbReference type="GO" id="GO:0003677">
    <property type="term" value="F:DNA binding"/>
    <property type="evidence" value="ECO:0007669"/>
    <property type="project" value="TreeGrafter"/>
</dbReference>
<gene>
    <name evidence="3" type="ORF">GP486_001969</name>
</gene>
<evidence type="ECO:0000313" key="3">
    <source>
        <dbReference type="EMBL" id="KAH0563469.1"/>
    </source>
</evidence>
<evidence type="ECO:0000256" key="2">
    <source>
        <dbReference type="SAM" id="MobiDB-lite"/>
    </source>
</evidence>
<comment type="caution">
    <text evidence="3">The sequence shown here is derived from an EMBL/GenBank/DDBJ whole genome shotgun (WGS) entry which is preliminary data.</text>
</comment>
<accession>A0A9P8RSK5</accession>
<dbReference type="InterPro" id="IPR018608">
    <property type="entry name" value="Gti1/Pac2"/>
</dbReference>
<dbReference type="PANTHER" id="PTHR28027:SF2">
    <property type="entry name" value="TRANSCRIPTIONAL REGULATOR MIT1"/>
    <property type="match status" value="1"/>
</dbReference>
<dbReference type="Proteomes" id="UP000750711">
    <property type="component" value="Unassembled WGS sequence"/>
</dbReference>
<feature type="region of interest" description="Disordered" evidence="2">
    <location>
        <begin position="92"/>
        <end position="146"/>
    </location>
</feature>
<dbReference type="PANTHER" id="PTHR28027">
    <property type="entry name" value="TRANSCRIPTIONAL REGULATOR MIT1"/>
    <property type="match status" value="1"/>
</dbReference>
<dbReference type="AlphaFoldDB" id="A0A9P8RSK5"/>
<reference evidence="3" key="1">
    <citation type="submission" date="2021-03" db="EMBL/GenBank/DDBJ databases">
        <title>Comparative genomics and phylogenomic investigation of the class Geoglossomycetes provide insights into ecological specialization and systematics.</title>
        <authorList>
            <person name="Melie T."/>
            <person name="Pirro S."/>
            <person name="Miller A.N."/>
            <person name="Quandt A."/>
        </authorList>
    </citation>
    <scope>NUCLEOTIDE SEQUENCE</scope>
    <source>
        <strain evidence="3">CAQ_001_2017</strain>
    </source>
</reference>
<sequence length="212" mass="23679">MGSTDPTYRGHVATTKDALVLFEACLQGRLHHVPRRPLESERSALIQSGSVFIYEEGVSRIKRWKDGILWSPSRILGNFLVYRELEKPFPSGEKKKAIKRDKRLTKPGEPYPSPRSNLEGGGSSSQPYSPMSPTLPAPKSETFDKETERSLIGSLVDSYEFREGGLVKKTMSIGVNGVHHHLASYYKVEDVLGGRLKTPSTSNDLQLIKPRQ</sequence>
<protein>
    <recommendedName>
        <fullName evidence="5">Gti1/Pac2 family-domain-containing protein</fullName>
    </recommendedName>
</protein>
<comment type="similarity">
    <text evidence="1">Belongs to the MIT1/WOR1 family.</text>
</comment>
<keyword evidence="4" id="KW-1185">Reference proteome</keyword>
<evidence type="ECO:0008006" key="5">
    <source>
        <dbReference type="Google" id="ProtNLM"/>
    </source>
</evidence>
<organism evidence="3 4">
    <name type="scientific">Trichoglossum hirsutum</name>
    <dbReference type="NCBI Taxonomy" id="265104"/>
    <lineage>
        <taxon>Eukaryota</taxon>
        <taxon>Fungi</taxon>
        <taxon>Dikarya</taxon>
        <taxon>Ascomycota</taxon>
        <taxon>Pezizomycotina</taxon>
        <taxon>Geoglossomycetes</taxon>
        <taxon>Geoglossales</taxon>
        <taxon>Geoglossaceae</taxon>
        <taxon>Trichoglossum</taxon>
    </lineage>
</organism>
<proteinExistence type="inferred from homology"/>
<evidence type="ECO:0000313" key="4">
    <source>
        <dbReference type="Proteomes" id="UP000750711"/>
    </source>
</evidence>
<feature type="compositionally biased region" description="Basic residues" evidence="2">
    <location>
        <begin position="96"/>
        <end position="105"/>
    </location>
</feature>
<dbReference type="EMBL" id="JAGHQM010000199">
    <property type="protein sequence ID" value="KAH0563469.1"/>
    <property type="molecule type" value="Genomic_DNA"/>
</dbReference>
<name>A0A9P8RSK5_9PEZI</name>